<dbReference type="PANTHER" id="PTHR23155:SF1152">
    <property type="entry name" value="AAA+ ATPASE DOMAIN-CONTAINING PROTEIN"/>
    <property type="match status" value="1"/>
</dbReference>
<dbReference type="Gene3D" id="3.40.50.300">
    <property type="entry name" value="P-loop containing nucleotide triphosphate hydrolases"/>
    <property type="match status" value="1"/>
</dbReference>
<dbReference type="InterPro" id="IPR044974">
    <property type="entry name" value="Disease_R_plants"/>
</dbReference>
<keyword evidence="6" id="KW-0677">Repeat</keyword>
<dbReference type="Pfam" id="PF23559">
    <property type="entry name" value="WHD_DRP"/>
    <property type="match status" value="1"/>
</dbReference>
<dbReference type="Gene3D" id="1.10.8.430">
    <property type="entry name" value="Helical domain of apoptotic protease-activating factors"/>
    <property type="match status" value="1"/>
</dbReference>
<evidence type="ECO:0000256" key="7">
    <source>
        <dbReference type="ARBA" id="ARBA00022741"/>
    </source>
</evidence>
<reference evidence="14 15" key="2">
    <citation type="journal article" date="2017" name="Genome Biol.">
        <title>New reference genome sequences of hot pepper reveal the massive evolution of plant disease-resistance genes by retroduplication.</title>
        <authorList>
            <person name="Kim S."/>
            <person name="Park J."/>
            <person name="Yeom S.I."/>
            <person name="Kim Y.M."/>
            <person name="Seo E."/>
            <person name="Kim K.T."/>
            <person name="Kim M.S."/>
            <person name="Lee J.M."/>
            <person name="Cheong K."/>
            <person name="Shin H.S."/>
            <person name="Kim S.B."/>
            <person name="Han K."/>
            <person name="Lee J."/>
            <person name="Park M."/>
            <person name="Lee H.A."/>
            <person name="Lee H.Y."/>
            <person name="Lee Y."/>
            <person name="Oh S."/>
            <person name="Lee J.H."/>
            <person name="Choi E."/>
            <person name="Choi E."/>
            <person name="Lee S.E."/>
            <person name="Jeon J."/>
            <person name="Kim H."/>
            <person name="Choi G."/>
            <person name="Song H."/>
            <person name="Lee J."/>
            <person name="Lee S.C."/>
            <person name="Kwon J.K."/>
            <person name="Lee H.Y."/>
            <person name="Koo N."/>
            <person name="Hong Y."/>
            <person name="Kim R.W."/>
            <person name="Kang W.H."/>
            <person name="Huh J.H."/>
            <person name="Kang B.C."/>
            <person name="Yang T.J."/>
            <person name="Lee Y.H."/>
            <person name="Bennetzen J.L."/>
            <person name="Choi D."/>
        </authorList>
    </citation>
    <scope>NUCLEOTIDE SEQUENCE [LARGE SCALE GENOMIC DNA]</scope>
    <source>
        <strain evidence="15">cv. CM334</strain>
    </source>
</reference>
<dbReference type="InterPro" id="IPR002182">
    <property type="entry name" value="NB-ARC"/>
</dbReference>
<comment type="subcellular location">
    <subcellularLocation>
        <location evidence="2">Cytoplasm</location>
    </subcellularLocation>
    <subcellularLocation>
        <location evidence="1">Membrane</location>
        <topology evidence="1">Peripheral membrane protein</topology>
    </subcellularLocation>
</comment>
<feature type="domain" description="NB-ARC" evidence="12">
    <location>
        <begin position="186"/>
        <end position="288"/>
    </location>
</feature>
<keyword evidence="11" id="KW-0472">Membrane</keyword>
<dbReference type="GO" id="GO:0005524">
    <property type="term" value="F:ATP binding"/>
    <property type="evidence" value="ECO:0007669"/>
    <property type="project" value="UniProtKB-KW"/>
</dbReference>
<dbReference type="Gramene" id="PHT61013">
    <property type="protein sequence ID" value="PHT61013"/>
    <property type="gene ID" value="T459_35135"/>
</dbReference>
<evidence type="ECO:0000313" key="15">
    <source>
        <dbReference type="Proteomes" id="UP000222542"/>
    </source>
</evidence>
<reference evidence="14 15" key="1">
    <citation type="journal article" date="2014" name="Nat. Genet.">
        <title>Genome sequence of the hot pepper provides insights into the evolution of pungency in Capsicum species.</title>
        <authorList>
            <person name="Kim S."/>
            <person name="Park M."/>
            <person name="Yeom S.I."/>
            <person name="Kim Y.M."/>
            <person name="Lee J.M."/>
            <person name="Lee H.A."/>
            <person name="Seo E."/>
            <person name="Choi J."/>
            <person name="Cheong K."/>
            <person name="Kim K.T."/>
            <person name="Jung K."/>
            <person name="Lee G.W."/>
            <person name="Oh S.K."/>
            <person name="Bae C."/>
            <person name="Kim S.B."/>
            <person name="Lee H.Y."/>
            <person name="Kim S.Y."/>
            <person name="Kim M.S."/>
            <person name="Kang B.C."/>
            <person name="Jo Y.D."/>
            <person name="Yang H.B."/>
            <person name="Jeong H.J."/>
            <person name="Kang W.H."/>
            <person name="Kwon J.K."/>
            <person name="Shin C."/>
            <person name="Lim J.Y."/>
            <person name="Park J.H."/>
            <person name="Huh J.H."/>
            <person name="Kim J.S."/>
            <person name="Kim B.D."/>
            <person name="Cohen O."/>
            <person name="Paran I."/>
            <person name="Suh M.C."/>
            <person name="Lee S.B."/>
            <person name="Kim Y.K."/>
            <person name="Shin Y."/>
            <person name="Noh S.J."/>
            <person name="Park J."/>
            <person name="Seo Y.S."/>
            <person name="Kwon S.Y."/>
            <person name="Kim H.A."/>
            <person name="Park J.M."/>
            <person name="Kim H.J."/>
            <person name="Choi S.B."/>
            <person name="Bosland P.W."/>
            <person name="Reeves G."/>
            <person name="Jo S.H."/>
            <person name="Lee B.W."/>
            <person name="Cho H.T."/>
            <person name="Choi H.S."/>
            <person name="Lee M.S."/>
            <person name="Yu Y."/>
            <person name="Do Choi Y."/>
            <person name="Park B.S."/>
            <person name="van Deynze A."/>
            <person name="Ashrafi H."/>
            <person name="Hill T."/>
            <person name="Kim W.T."/>
            <person name="Pai H.S."/>
            <person name="Ahn H.K."/>
            <person name="Yeam I."/>
            <person name="Giovannoni J.J."/>
            <person name="Rose J.K."/>
            <person name="Sorensen I."/>
            <person name="Lee S.J."/>
            <person name="Kim R.W."/>
            <person name="Choi I.Y."/>
            <person name="Choi B.S."/>
            <person name="Lim J.S."/>
            <person name="Lee Y.H."/>
            <person name="Choi D."/>
        </authorList>
    </citation>
    <scope>NUCLEOTIDE SEQUENCE [LARGE SCALE GENOMIC DNA]</scope>
    <source>
        <strain evidence="15">cv. CM334</strain>
    </source>
</reference>
<protein>
    <submittedName>
        <fullName evidence="14">Uncharacterized protein</fullName>
    </submittedName>
</protein>
<dbReference type="SUPFAM" id="SSF52540">
    <property type="entry name" value="P-loop containing nucleoside triphosphate hydrolases"/>
    <property type="match status" value="1"/>
</dbReference>
<keyword evidence="10" id="KW-0175">Coiled coil</keyword>
<evidence type="ECO:0000256" key="10">
    <source>
        <dbReference type="ARBA" id="ARBA00023054"/>
    </source>
</evidence>
<evidence type="ECO:0000256" key="8">
    <source>
        <dbReference type="ARBA" id="ARBA00022821"/>
    </source>
</evidence>
<proteinExistence type="inferred from homology"/>
<dbReference type="AlphaFoldDB" id="A0A2G2XU55"/>
<accession>A0A2G2XU55</accession>
<keyword evidence="9" id="KW-0067">ATP-binding</keyword>
<dbReference type="Gene3D" id="1.10.10.10">
    <property type="entry name" value="Winged helix-like DNA-binding domain superfamily/Winged helix DNA-binding domain"/>
    <property type="match status" value="1"/>
</dbReference>
<dbReference type="InterPro" id="IPR058922">
    <property type="entry name" value="WHD_DRP"/>
</dbReference>
<evidence type="ECO:0000313" key="14">
    <source>
        <dbReference type="EMBL" id="PHT61013.1"/>
    </source>
</evidence>
<dbReference type="GO" id="GO:0006952">
    <property type="term" value="P:defense response"/>
    <property type="evidence" value="ECO:0007669"/>
    <property type="project" value="InterPro"/>
</dbReference>
<evidence type="ECO:0000256" key="1">
    <source>
        <dbReference type="ARBA" id="ARBA00004170"/>
    </source>
</evidence>
<dbReference type="InterPro" id="IPR036388">
    <property type="entry name" value="WH-like_DNA-bd_sf"/>
</dbReference>
<dbReference type="PANTHER" id="PTHR23155">
    <property type="entry name" value="DISEASE RESISTANCE PROTEIN RP"/>
    <property type="match status" value="1"/>
</dbReference>
<evidence type="ECO:0000256" key="4">
    <source>
        <dbReference type="ARBA" id="ARBA00022490"/>
    </source>
</evidence>
<dbReference type="Pfam" id="PF00931">
    <property type="entry name" value="NB-ARC"/>
    <property type="match status" value="1"/>
</dbReference>
<evidence type="ECO:0000256" key="6">
    <source>
        <dbReference type="ARBA" id="ARBA00022737"/>
    </source>
</evidence>
<dbReference type="PRINTS" id="PR00364">
    <property type="entry name" value="DISEASERSIST"/>
</dbReference>
<evidence type="ECO:0000259" key="13">
    <source>
        <dbReference type="Pfam" id="PF23559"/>
    </source>
</evidence>
<evidence type="ECO:0000256" key="5">
    <source>
        <dbReference type="ARBA" id="ARBA00022614"/>
    </source>
</evidence>
<keyword evidence="15" id="KW-1185">Reference proteome</keyword>
<keyword evidence="5" id="KW-0433">Leucine-rich repeat</keyword>
<comment type="similarity">
    <text evidence="3">Belongs to the disease resistance NB-LRR family.</text>
</comment>
<dbReference type="InterPro" id="IPR027417">
    <property type="entry name" value="P-loop_NTPase"/>
</dbReference>
<name>A0A2G2XU55_CAPAN</name>
<evidence type="ECO:0000256" key="11">
    <source>
        <dbReference type="ARBA" id="ARBA00023136"/>
    </source>
</evidence>
<organism evidence="14 15">
    <name type="scientific">Capsicum annuum</name>
    <name type="common">Capsicum pepper</name>
    <dbReference type="NCBI Taxonomy" id="4072"/>
    <lineage>
        <taxon>Eukaryota</taxon>
        <taxon>Viridiplantae</taxon>
        <taxon>Streptophyta</taxon>
        <taxon>Embryophyta</taxon>
        <taxon>Tracheophyta</taxon>
        <taxon>Spermatophyta</taxon>
        <taxon>Magnoliopsida</taxon>
        <taxon>eudicotyledons</taxon>
        <taxon>Gunneridae</taxon>
        <taxon>Pentapetalae</taxon>
        <taxon>asterids</taxon>
        <taxon>lamiids</taxon>
        <taxon>Solanales</taxon>
        <taxon>Solanaceae</taxon>
        <taxon>Solanoideae</taxon>
        <taxon>Capsiceae</taxon>
        <taxon>Capsicum</taxon>
    </lineage>
</organism>
<comment type="caution">
    <text evidence="14">The sequence shown here is derived from an EMBL/GenBank/DDBJ whole genome shotgun (WGS) entry which is preliminary data.</text>
</comment>
<evidence type="ECO:0000256" key="2">
    <source>
        <dbReference type="ARBA" id="ARBA00004496"/>
    </source>
</evidence>
<dbReference type="Proteomes" id="UP000222542">
    <property type="component" value="Unassembled WGS sequence"/>
</dbReference>
<evidence type="ECO:0000256" key="9">
    <source>
        <dbReference type="ARBA" id="ARBA00022840"/>
    </source>
</evidence>
<evidence type="ECO:0000259" key="12">
    <source>
        <dbReference type="Pfam" id="PF00931"/>
    </source>
</evidence>
<evidence type="ECO:0000256" key="3">
    <source>
        <dbReference type="ARBA" id="ARBA00008894"/>
    </source>
</evidence>
<keyword evidence="8" id="KW-0611">Plant defense</keyword>
<gene>
    <name evidence="14" type="ORF">T459_35135</name>
</gene>
<dbReference type="InterPro" id="IPR042197">
    <property type="entry name" value="Apaf_helical"/>
</dbReference>
<keyword evidence="4" id="KW-0963">Cytoplasm</keyword>
<dbReference type="GO" id="GO:0016020">
    <property type="term" value="C:membrane"/>
    <property type="evidence" value="ECO:0007669"/>
    <property type="project" value="UniProtKB-SubCell"/>
</dbReference>
<feature type="domain" description="Disease resistance protein winged helix" evidence="13">
    <location>
        <begin position="413"/>
        <end position="467"/>
    </location>
</feature>
<keyword evidence="7" id="KW-0547">Nucleotide-binding</keyword>
<dbReference type="GO" id="GO:0005737">
    <property type="term" value="C:cytoplasm"/>
    <property type="evidence" value="ECO:0007669"/>
    <property type="project" value="UniProtKB-SubCell"/>
</dbReference>
<dbReference type="GO" id="GO:0043531">
    <property type="term" value="F:ADP binding"/>
    <property type="evidence" value="ECO:0007669"/>
    <property type="project" value="InterPro"/>
</dbReference>
<sequence>MSSRLLGFCQNLKTLEDSKDVAEDVKSFATDDPDEQRLHVFFISSILFSNIAFSDFEVVRSAIESFQVIITKDKNENTVDMAHTSVASLTRTIESLLTSNSPMQSLICDHREELCALHEKGISNIWTRRKFRKSLQQFAKGIDRVRKESTKIQDKGKQASKESTIQDFSSSANDNLNVKNNMVGRDDQMKRLLEDLTISYSDEPKVIPIVGMGGIGKKTLAKEAYNNKSVLHCFDVHAWATISQQHNRKEIFLGLLRSTIKVDDTVETSGEAGLADMLQKILKRKSRILLTTRNDEVACYAGVENLSLRMSFMDQDESWSLFKSAAFASEALPSEFETTGKQIAEKCHGLPLTIVVVAGLLKSKREIEDWENVAKDVKSCLTNDPDEICSRVLGLSYNHMTSDLKACLLHFGIFLEDSEITAKKLMRSWMAEGFLNLENDLEGEAEKCLQELVDRCLVLVCKTSLDGAKFTSCPKIIPRRDWHPITPRAGRTNLPYTLPVNKQ</sequence>
<dbReference type="EMBL" id="AYRZ02000329">
    <property type="protein sequence ID" value="PHT61013.1"/>
    <property type="molecule type" value="Genomic_DNA"/>
</dbReference>